<gene>
    <name evidence="3" type="ORF">NLI96_g8650</name>
</gene>
<dbReference type="PROSITE" id="PS51184">
    <property type="entry name" value="JMJC"/>
    <property type="match status" value="1"/>
</dbReference>
<feature type="domain" description="JmjC" evidence="2">
    <location>
        <begin position="1"/>
        <end position="301"/>
    </location>
</feature>
<dbReference type="SUPFAM" id="SSF51197">
    <property type="entry name" value="Clavaminate synthase-like"/>
    <property type="match status" value="1"/>
</dbReference>
<accession>A0AAD5UWY9</accession>
<comment type="caution">
    <text evidence="3">The sequence shown here is derived from an EMBL/GenBank/DDBJ whole genome shotgun (WGS) entry which is preliminary data.</text>
</comment>
<name>A0AAD5UWY9_9APHY</name>
<feature type="region of interest" description="Disordered" evidence="1">
    <location>
        <begin position="312"/>
        <end position="345"/>
    </location>
</feature>
<dbReference type="Pfam" id="PF13621">
    <property type="entry name" value="Cupin_8"/>
    <property type="match status" value="1"/>
</dbReference>
<protein>
    <recommendedName>
        <fullName evidence="2">JmjC domain-containing protein</fullName>
    </recommendedName>
</protein>
<evidence type="ECO:0000256" key="1">
    <source>
        <dbReference type="SAM" id="MobiDB-lite"/>
    </source>
</evidence>
<dbReference type="AlphaFoldDB" id="A0AAD5UWY9"/>
<dbReference type="Gene3D" id="2.60.120.10">
    <property type="entry name" value="Jelly Rolls"/>
    <property type="match status" value="2"/>
</dbReference>
<proteinExistence type="predicted"/>
<evidence type="ECO:0000313" key="3">
    <source>
        <dbReference type="EMBL" id="KAJ3480024.1"/>
    </source>
</evidence>
<evidence type="ECO:0000313" key="4">
    <source>
        <dbReference type="Proteomes" id="UP001212997"/>
    </source>
</evidence>
<evidence type="ECO:0000259" key="2">
    <source>
        <dbReference type="PROSITE" id="PS51184"/>
    </source>
</evidence>
<keyword evidence="4" id="KW-1185">Reference proteome</keyword>
<feature type="region of interest" description="Disordered" evidence="1">
    <location>
        <begin position="158"/>
        <end position="209"/>
    </location>
</feature>
<dbReference type="EMBL" id="JANAWD010000401">
    <property type="protein sequence ID" value="KAJ3480024.1"/>
    <property type="molecule type" value="Genomic_DNA"/>
</dbReference>
<reference evidence="3" key="1">
    <citation type="submission" date="2022-07" db="EMBL/GenBank/DDBJ databases">
        <title>Genome Sequence of Physisporinus lineatus.</title>
        <authorList>
            <person name="Buettner E."/>
        </authorList>
    </citation>
    <scope>NUCLEOTIDE SEQUENCE</scope>
    <source>
        <strain evidence="3">VT162</strain>
    </source>
</reference>
<dbReference type="InterPro" id="IPR003347">
    <property type="entry name" value="JmjC_dom"/>
</dbReference>
<dbReference type="PANTHER" id="PTHR12461:SF100">
    <property type="entry name" value="JMJC DOMAIN-CONTAINING PROTEIN 4"/>
    <property type="match status" value="1"/>
</dbReference>
<sequence>MGNLFLQQVNLWLGKSKDGSSSGLHHDFHDNLYCLLQGRKRFVLYPPHEIKNLYPYGKLDVLHPSGLISYKDGPVRSDGLPIRVALHARIKAIEQQMENLPKGKGKNKALSKERKALMRAHDDALDELAQYTLDEGDEFGMEDEVDDFDALMAGLGDEDDEGVAAAGPSGFNAQSDGEGTETDEDEKNLGHEEDGDTESNESGEPSHFSKIPTALLHNHLGIPTTAIPPPKVSIEDFPGLKRATMPYVVELNAGEMLYLPASWWHEVTSTSSTDGDGIHMAFNYWFYPPTSPNFDAPYEDTLVWDYFRQRARDGDNSEPQAPEAEGSKRRIEEGSSSQSKKKAKR</sequence>
<organism evidence="3 4">
    <name type="scientific">Meripilus lineatus</name>
    <dbReference type="NCBI Taxonomy" id="2056292"/>
    <lineage>
        <taxon>Eukaryota</taxon>
        <taxon>Fungi</taxon>
        <taxon>Dikarya</taxon>
        <taxon>Basidiomycota</taxon>
        <taxon>Agaricomycotina</taxon>
        <taxon>Agaricomycetes</taxon>
        <taxon>Polyporales</taxon>
        <taxon>Meripilaceae</taxon>
        <taxon>Meripilus</taxon>
    </lineage>
</organism>
<dbReference type="InterPro" id="IPR014710">
    <property type="entry name" value="RmlC-like_jellyroll"/>
</dbReference>
<dbReference type="Proteomes" id="UP001212997">
    <property type="component" value="Unassembled WGS sequence"/>
</dbReference>
<dbReference type="PANTHER" id="PTHR12461">
    <property type="entry name" value="HYPOXIA-INDUCIBLE FACTOR 1 ALPHA INHIBITOR-RELATED"/>
    <property type="match status" value="1"/>
</dbReference>
<dbReference type="InterPro" id="IPR041667">
    <property type="entry name" value="Cupin_8"/>
</dbReference>